<evidence type="ECO:0000256" key="1">
    <source>
        <dbReference type="SAM" id="MobiDB-lite"/>
    </source>
</evidence>
<dbReference type="EMBL" id="JARAKH010000010">
    <property type="protein sequence ID" value="KAK8399872.1"/>
    <property type="molecule type" value="Genomic_DNA"/>
</dbReference>
<reference evidence="2 3" key="1">
    <citation type="submission" date="2023-03" db="EMBL/GenBank/DDBJ databases">
        <title>High-quality genome of Scylla paramamosain provides insights in environmental adaptation.</title>
        <authorList>
            <person name="Zhang L."/>
        </authorList>
    </citation>
    <scope>NUCLEOTIDE SEQUENCE [LARGE SCALE GENOMIC DNA]</scope>
    <source>
        <strain evidence="2">LZ_2023a</strain>
        <tissue evidence="2">Muscle</tissue>
    </source>
</reference>
<organism evidence="2 3">
    <name type="scientific">Scylla paramamosain</name>
    <name type="common">Mud crab</name>
    <dbReference type="NCBI Taxonomy" id="85552"/>
    <lineage>
        <taxon>Eukaryota</taxon>
        <taxon>Metazoa</taxon>
        <taxon>Ecdysozoa</taxon>
        <taxon>Arthropoda</taxon>
        <taxon>Crustacea</taxon>
        <taxon>Multicrustacea</taxon>
        <taxon>Malacostraca</taxon>
        <taxon>Eumalacostraca</taxon>
        <taxon>Eucarida</taxon>
        <taxon>Decapoda</taxon>
        <taxon>Pleocyemata</taxon>
        <taxon>Brachyura</taxon>
        <taxon>Eubrachyura</taxon>
        <taxon>Portunoidea</taxon>
        <taxon>Portunidae</taxon>
        <taxon>Portuninae</taxon>
        <taxon>Scylla</taxon>
    </lineage>
</organism>
<evidence type="ECO:0000313" key="2">
    <source>
        <dbReference type="EMBL" id="KAK8399872.1"/>
    </source>
</evidence>
<dbReference type="AlphaFoldDB" id="A0AAW0UNX6"/>
<feature type="region of interest" description="Disordered" evidence="1">
    <location>
        <begin position="43"/>
        <end position="78"/>
    </location>
</feature>
<accession>A0AAW0UNX6</accession>
<sequence>MSLGLEQSRTRERREEGKEVVVLVNGASTPLSPGREISFASLISKASKAPPPSHPLSSNATPASPQQHRHPRLLYSRC</sequence>
<evidence type="ECO:0000313" key="3">
    <source>
        <dbReference type="Proteomes" id="UP001487740"/>
    </source>
</evidence>
<proteinExistence type="predicted"/>
<dbReference type="Proteomes" id="UP001487740">
    <property type="component" value="Unassembled WGS sequence"/>
</dbReference>
<protein>
    <submittedName>
        <fullName evidence="2">Uncharacterized protein</fullName>
    </submittedName>
</protein>
<comment type="caution">
    <text evidence="2">The sequence shown here is derived from an EMBL/GenBank/DDBJ whole genome shotgun (WGS) entry which is preliminary data.</text>
</comment>
<name>A0AAW0UNX6_SCYPA</name>
<gene>
    <name evidence="2" type="ORF">O3P69_002929</name>
</gene>
<keyword evidence="3" id="KW-1185">Reference proteome</keyword>